<dbReference type="PANTHER" id="PTHR11905:SF159">
    <property type="entry name" value="ADAM METALLOPROTEASE"/>
    <property type="match status" value="1"/>
</dbReference>
<dbReference type="AlphaFoldDB" id="A0A4W3HZ35"/>
<dbReference type="InterPro" id="IPR024079">
    <property type="entry name" value="MetalloPept_cat_dom_sf"/>
</dbReference>
<proteinExistence type="predicted"/>
<evidence type="ECO:0000256" key="2">
    <source>
        <dbReference type="PROSITE-ProRule" id="PRU00276"/>
    </source>
</evidence>
<dbReference type="GO" id="GO:0004222">
    <property type="term" value="F:metalloendopeptidase activity"/>
    <property type="evidence" value="ECO:0007669"/>
    <property type="project" value="InterPro"/>
</dbReference>
<dbReference type="FunFam" id="3.40.390.10:FF:000002">
    <property type="entry name" value="Disintegrin and metalloproteinase domain-containing protein 22"/>
    <property type="match status" value="1"/>
</dbReference>
<reference evidence="5" key="1">
    <citation type="journal article" date="2006" name="Science">
        <title>Ancient noncoding elements conserved in the human genome.</title>
        <authorList>
            <person name="Venkatesh B."/>
            <person name="Kirkness E.F."/>
            <person name="Loh Y.H."/>
            <person name="Halpern A.L."/>
            <person name="Lee A.P."/>
            <person name="Johnson J."/>
            <person name="Dandona N."/>
            <person name="Viswanathan L.D."/>
            <person name="Tay A."/>
            <person name="Venter J.C."/>
            <person name="Strausberg R.L."/>
            <person name="Brenner S."/>
        </authorList>
    </citation>
    <scope>NUCLEOTIDE SEQUENCE [LARGE SCALE GENOMIC DNA]</scope>
</reference>
<keyword evidence="1 2" id="KW-1015">Disulfide bond</keyword>
<dbReference type="PROSITE" id="PS50215">
    <property type="entry name" value="ADAM_MEPRO"/>
    <property type="match status" value="1"/>
</dbReference>
<dbReference type="Pfam" id="PF01421">
    <property type="entry name" value="Reprolysin"/>
    <property type="match status" value="1"/>
</dbReference>
<accession>A0A4W3HZ35</accession>
<name>A0A4W3HZ35_CALMI</name>
<dbReference type="OMA" id="CTENSGA"/>
<keyword evidence="2" id="KW-0862">Zinc</keyword>
<feature type="binding site" evidence="2">
    <location>
        <position position="147"/>
    </location>
    <ligand>
        <name>Zn(2+)</name>
        <dbReference type="ChEBI" id="CHEBI:29105"/>
        <note>catalytic</note>
    </ligand>
</feature>
<dbReference type="PANTHER" id="PTHR11905">
    <property type="entry name" value="ADAM A DISINTEGRIN AND METALLOPROTEASE DOMAIN"/>
    <property type="match status" value="1"/>
</dbReference>
<dbReference type="InParanoid" id="A0A4W3HZ35"/>
<dbReference type="InterPro" id="IPR001590">
    <property type="entry name" value="Peptidase_M12B"/>
</dbReference>
<keyword evidence="5" id="KW-1185">Reference proteome</keyword>
<comment type="caution">
    <text evidence="2">Lacks conserved residue(s) required for the propagation of feature annotation.</text>
</comment>
<evidence type="ECO:0000313" key="4">
    <source>
        <dbReference type="Ensembl" id="ENSCMIP00000022779.1"/>
    </source>
</evidence>
<protein>
    <recommendedName>
        <fullName evidence="3">Peptidase M12B domain-containing protein</fullName>
    </recommendedName>
</protein>
<dbReference type="SUPFAM" id="SSF55486">
    <property type="entry name" value="Metalloproteases ('zincins'), catalytic domain"/>
    <property type="match status" value="1"/>
</dbReference>
<reference evidence="4" key="4">
    <citation type="submission" date="2025-08" db="UniProtKB">
        <authorList>
            <consortium name="Ensembl"/>
        </authorList>
    </citation>
    <scope>IDENTIFICATION</scope>
</reference>
<keyword evidence="2" id="KW-0479">Metal-binding</keyword>
<dbReference type="Ensembl" id="ENSCMIT00000023168.1">
    <property type="protein sequence ID" value="ENSCMIP00000022779.1"/>
    <property type="gene ID" value="ENSCMIG00000010228.1"/>
</dbReference>
<dbReference type="GO" id="GO:0046872">
    <property type="term" value="F:metal ion binding"/>
    <property type="evidence" value="ECO:0007669"/>
    <property type="project" value="UniProtKB-KW"/>
</dbReference>
<sequence length="176" mass="19449">MKCEDYYCHFSLSLSLSVSLWFRSQFKKAGSVDDVRKRIFQAINHINLLYKPLRTHVALIGLEVWSAGDKIKVSTDSGKLLDDIMRWRNSQLLPKKNHDNLQFITNLDFNGDTIGLAYVKAMCTENSGAVNQDHASSVIGVASTIAHEMGHNLGMSHDQAGCYCQAGACIMAPSIG</sequence>
<feature type="binding site" evidence="2">
    <location>
        <position position="157"/>
    </location>
    <ligand>
        <name>Zn(2+)</name>
        <dbReference type="ChEBI" id="CHEBI:29105"/>
        <note>catalytic</note>
    </ligand>
</feature>
<dbReference type="GeneTree" id="ENSGT00940000158585"/>
<dbReference type="InterPro" id="IPR034027">
    <property type="entry name" value="Reprolysin_adamalysin"/>
</dbReference>
<dbReference type="Proteomes" id="UP000314986">
    <property type="component" value="Unassembled WGS sequence"/>
</dbReference>
<dbReference type="Gene3D" id="3.40.390.10">
    <property type="entry name" value="Collagenase (Catalytic Domain)"/>
    <property type="match status" value="1"/>
</dbReference>
<feature type="domain" description="Peptidase M12B" evidence="3">
    <location>
        <begin position="27"/>
        <end position="176"/>
    </location>
</feature>
<organism evidence="4 5">
    <name type="scientific">Callorhinchus milii</name>
    <name type="common">Ghost shark</name>
    <dbReference type="NCBI Taxonomy" id="7868"/>
    <lineage>
        <taxon>Eukaryota</taxon>
        <taxon>Metazoa</taxon>
        <taxon>Chordata</taxon>
        <taxon>Craniata</taxon>
        <taxon>Vertebrata</taxon>
        <taxon>Chondrichthyes</taxon>
        <taxon>Holocephali</taxon>
        <taxon>Chimaeriformes</taxon>
        <taxon>Callorhinchidae</taxon>
        <taxon>Callorhinchus</taxon>
    </lineage>
</organism>
<feature type="binding site" evidence="2">
    <location>
        <position position="151"/>
    </location>
    <ligand>
        <name>Zn(2+)</name>
        <dbReference type="ChEBI" id="CHEBI:29105"/>
        <note>catalytic</note>
    </ligand>
</feature>
<feature type="active site" evidence="2">
    <location>
        <position position="148"/>
    </location>
</feature>
<reference evidence="5" key="3">
    <citation type="journal article" date="2014" name="Nature">
        <title>Elephant shark genome provides unique insights into gnathostome evolution.</title>
        <authorList>
            <consortium name="International Elephant Shark Genome Sequencing Consortium"/>
            <person name="Venkatesh B."/>
            <person name="Lee A.P."/>
            <person name="Ravi V."/>
            <person name="Maurya A.K."/>
            <person name="Lian M.M."/>
            <person name="Swann J.B."/>
            <person name="Ohta Y."/>
            <person name="Flajnik M.F."/>
            <person name="Sutoh Y."/>
            <person name="Kasahara M."/>
            <person name="Hoon S."/>
            <person name="Gangu V."/>
            <person name="Roy S.W."/>
            <person name="Irimia M."/>
            <person name="Korzh V."/>
            <person name="Kondrychyn I."/>
            <person name="Lim Z.W."/>
            <person name="Tay B.H."/>
            <person name="Tohari S."/>
            <person name="Kong K.W."/>
            <person name="Ho S."/>
            <person name="Lorente-Galdos B."/>
            <person name="Quilez J."/>
            <person name="Marques-Bonet T."/>
            <person name="Raney B.J."/>
            <person name="Ingham P.W."/>
            <person name="Tay A."/>
            <person name="Hillier L.W."/>
            <person name="Minx P."/>
            <person name="Boehm T."/>
            <person name="Wilson R.K."/>
            <person name="Brenner S."/>
            <person name="Warren W.C."/>
        </authorList>
    </citation>
    <scope>NUCLEOTIDE SEQUENCE [LARGE SCALE GENOMIC DNA]</scope>
</reference>
<evidence type="ECO:0000256" key="1">
    <source>
        <dbReference type="ARBA" id="ARBA00023157"/>
    </source>
</evidence>
<reference evidence="5" key="2">
    <citation type="journal article" date="2007" name="PLoS Biol.">
        <title>Survey sequencing and comparative analysis of the elephant shark (Callorhinchus milii) genome.</title>
        <authorList>
            <person name="Venkatesh B."/>
            <person name="Kirkness E.F."/>
            <person name="Loh Y.H."/>
            <person name="Halpern A.L."/>
            <person name="Lee A.P."/>
            <person name="Johnson J."/>
            <person name="Dandona N."/>
            <person name="Viswanathan L.D."/>
            <person name="Tay A."/>
            <person name="Venter J.C."/>
            <person name="Strausberg R.L."/>
            <person name="Brenner S."/>
        </authorList>
    </citation>
    <scope>NUCLEOTIDE SEQUENCE [LARGE SCALE GENOMIC DNA]</scope>
</reference>
<feature type="disulfide bond" evidence="2">
    <location>
        <begin position="164"/>
        <end position="169"/>
    </location>
</feature>
<evidence type="ECO:0000313" key="5">
    <source>
        <dbReference type="Proteomes" id="UP000314986"/>
    </source>
</evidence>
<evidence type="ECO:0000259" key="3">
    <source>
        <dbReference type="PROSITE" id="PS50215"/>
    </source>
</evidence>
<dbReference type="CDD" id="cd04269">
    <property type="entry name" value="ZnMc_adamalysin_II_like"/>
    <property type="match status" value="1"/>
</dbReference>
<reference evidence="4" key="5">
    <citation type="submission" date="2025-09" db="UniProtKB">
        <authorList>
            <consortium name="Ensembl"/>
        </authorList>
    </citation>
    <scope>IDENTIFICATION</scope>
</reference>
<dbReference type="GO" id="GO:0006508">
    <property type="term" value="P:proteolysis"/>
    <property type="evidence" value="ECO:0007669"/>
    <property type="project" value="InterPro"/>
</dbReference>